<evidence type="ECO:0000313" key="10">
    <source>
        <dbReference type="Proteomes" id="UP000001726"/>
    </source>
</evidence>
<dbReference type="PANTHER" id="PTHR22911">
    <property type="entry name" value="ACYL-MALONYL CONDENSING ENZYME-RELATED"/>
    <property type="match status" value="1"/>
</dbReference>
<keyword evidence="5 7" id="KW-1133">Transmembrane helix</keyword>
<evidence type="ECO:0000313" key="9">
    <source>
        <dbReference type="EMBL" id="CAO97796.1"/>
    </source>
</evidence>
<reference evidence="9 10" key="1">
    <citation type="journal article" date="2008" name="Environ. Microbiol.">
        <title>The genome of Erwinia tasmaniensis strain Et1/99, a non-pathogenic bacterium in the genus Erwinia.</title>
        <authorList>
            <person name="Kube M."/>
            <person name="Migdoll A.M."/>
            <person name="Mueller I."/>
            <person name="Kuhl H."/>
            <person name="Beck A."/>
            <person name="Reinhardt R."/>
            <person name="Geider K."/>
        </authorList>
    </citation>
    <scope>NUCLEOTIDE SEQUENCE [LARGE SCALE GENOMIC DNA]</scope>
    <source>
        <strain evidence="10">DSM 17950 / CFBP 7177 / CIP 109463 / NCPPB 4357 / Et1/99</strain>
    </source>
</reference>
<feature type="transmembrane region" description="Helical" evidence="7">
    <location>
        <begin position="126"/>
        <end position="147"/>
    </location>
</feature>
<dbReference type="SUPFAM" id="SSF103481">
    <property type="entry name" value="Multidrug resistance efflux transporter EmrE"/>
    <property type="match status" value="2"/>
</dbReference>
<protein>
    <submittedName>
        <fullName evidence="9">Membrane protein</fullName>
    </submittedName>
</protein>
<keyword evidence="10" id="KW-1185">Reference proteome</keyword>
<evidence type="ECO:0000256" key="7">
    <source>
        <dbReference type="SAM" id="Phobius"/>
    </source>
</evidence>
<keyword evidence="3" id="KW-1003">Cell membrane</keyword>
<feature type="transmembrane region" description="Helical" evidence="7">
    <location>
        <begin position="212"/>
        <end position="231"/>
    </location>
</feature>
<feature type="transmembrane region" description="Helical" evidence="7">
    <location>
        <begin position="92"/>
        <end position="114"/>
    </location>
</feature>
<comment type="subcellular location">
    <subcellularLocation>
        <location evidence="1">Cell membrane</location>
        <topology evidence="1">Multi-pass membrane protein</topology>
    </subcellularLocation>
</comment>
<dbReference type="RefSeq" id="WP_012442453.1">
    <property type="nucleotide sequence ID" value="NC_010694.1"/>
</dbReference>
<evidence type="ECO:0000256" key="1">
    <source>
        <dbReference type="ARBA" id="ARBA00004651"/>
    </source>
</evidence>
<dbReference type="InterPro" id="IPR000620">
    <property type="entry name" value="EamA_dom"/>
</dbReference>
<sequence>MNKSEEKIGILQLFCAMVMMGTVGLFVIESGQSAYNVVFYRCLLGVVFLVAYCLYSGHLKDHHLTLKSLLIIVISGIFLVFNWVMLFESFKIASISTSTVVYHAQPFFFMLIWAASYKERVSLNKILWMVVSFVGVSLVANIDFANFTLSSSYLKGIALALSAAVFWAISAVIVKGLKGISAYIITLVQLGVGVIVLYPFSELSGIADITVKQWGCLFILGAVHSCLTYIIMYSAYKKLSAPIIAVMTFIYPAVAIFVDYYFYDVALNHVQMIGVVLIMFSSYAVSQNFNFFWRKRVVNLN</sequence>
<feature type="transmembrane region" description="Helical" evidence="7">
    <location>
        <begin position="269"/>
        <end position="286"/>
    </location>
</feature>
<feature type="transmembrane region" description="Helical" evidence="7">
    <location>
        <begin position="243"/>
        <end position="263"/>
    </location>
</feature>
<evidence type="ECO:0000256" key="2">
    <source>
        <dbReference type="ARBA" id="ARBA00007362"/>
    </source>
</evidence>
<dbReference type="OrthoDB" id="9814238at2"/>
<name>B2VFW4_ERWT9</name>
<feature type="transmembrane region" description="Helical" evidence="7">
    <location>
        <begin position="153"/>
        <end position="173"/>
    </location>
</feature>
<keyword evidence="4 7" id="KW-0812">Transmembrane</keyword>
<dbReference type="InterPro" id="IPR037185">
    <property type="entry name" value="EmrE-like"/>
</dbReference>
<feature type="transmembrane region" description="Helical" evidence="7">
    <location>
        <begin position="9"/>
        <end position="28"/>
    </location>
</feature>
<dbReference type="Pfam" id="PF00892">
    <property type="entry name" value="EamA"/>
    <property type="match status" value="2"/>
</dbReference>
<dbReference type="eggNOG" id="COG0697">
    <property type="taxonomic scope" value="Bacteria"/>
</dbReference>
<feature type="domain" description="EamA" evidence="8">
    <location>
        <begin position="8"/>
        <end position="139"/>
    </location>
</feature>
<feature type="domain" description="EamA" evidence="8">
    <location>
        <begin position="155"/>
        <end position="286"/>
    </location>
</feature>
<keyword evidence="6 7" id="KW-0472">Membrane</keyword>
<dbReference type="EMBL" id="CU468135">
    <property type="protein sequence ID" value="CAO97796.1"/>
    <property type="molecule type" value="Genomic_DNA"/>
</dbReference>
<dbReference type="AlphaFoldDB" id="B2VFW4"/>
<dbReference type="STRING" id="465817.ETA_27500"/>
<feature type="transmembrane region" description="Helical" evidence="7">
    <location>
        <begin position="180"/>
        <end position="200"/>
    </location>
</feature>
<dbReference type="Proteomes" id="UP000001726">
    <property type="component" value="Chromosome"/>
</dbReference>
<dbReference type="KEGG" id="eta:ETA_27500"/>
<evidence type="ECO:0000256" key="3">
    <source>
        <dbReference type="ARBA" id="ARBA00022475"/>
    </source>
</evidence>
<comment type="similarity">
    <text evidence="2">Belongs to the EamA transporter family.</text>
</comment>
<accession>B2VFW4</accession>
<evidence type="ECO:0000256" key="4">
    <source>
        <dbReference type="ARBA" id="ARBA00022692"/>
    </source>
</evidence>
<evidence type="ECO:0000256" key="6">
    <source>
        <dbReference type="ARBA" id="ARBA00023136"/>
    </source>
</evidence>
<feature type="transmembrane region" description="Helical" evidence="7">
    <location>
        <begin position="66"/>
        <end position="86"/>
    </location>
</feature>
<feature type="transmembrane region" description="Helical" evidence="7">
    <location>
        <begin position="34"/>
        <end position="54"/>
    </location>
</feature>
<evidence type="ECO:0000256" key="5">
    <source>
        <dbReference type="ARBA" id="ARBA00022989"/>
    </source>
</evidence>
<organism evidence="9 10">
    <name type="scientific">Erwinia tasmaniensis (strain DSM 17950 / CFBP 7177 / CIP 109463 / NCPPB 4357 / Et1/99)</name>
    <dbReference type="NCBI Taxonomy" id="465817"/>
    <lineage>
        <taxon>Bacteria</taxon>
        <taxon>Pseudomonadati</taxon>
        <taxon>Pseudomonadota</taxon>
        <taxon>Gammaproteobacteria</taxon>
        <taxon>Enterobacterales</taxon>
        <taxon>Erwiniaceae</taxon>
        <taxon>Erwinia</taxon>
    </lineage>
</organism>
<dbReference type="GO" id="GO:0016020">
    <property type="term" value="C:membrane"/>
    <property type="evidence" value="ECO:0007669"/>
    <property type="project" value="InterPro"/>
</dbReference>
<dbReference type="HOGENOM" id="CLU_033863_15_1_6"/>
<evidence type="ECO:0000259" key="8">
    <source>
        <dbReference type="Pfam" id="PF00892"/>
    </source>
</evidence>
<gene>
    <name evidence="9" type="ordered locus">ETA_27500</name>
</gene>
<dbReference type="PANTHER" id="PTHR22911:SF102">
    <property type="entry name" value="MEMBRANE PROTEIN"/>
    <property type="match status" value="1"/>
</dbReference>
<proteinExistence type="inferred from homology"/>